<name>A0AB39UKJ2_9BIFI</name>
<dbReference type="PANTHER" id="PTHR18964:SF149">
    <property type="entry name" value="BIFUNCTIONAL UDP-N-ACETYLGLUCOSAMINE 2-EPIMERASE_N-ACETYLMANNOSAMINE KINASE"/>
    <property type="match status" value="1"/>
</dbReference>
<dbReference type="Gene3D" id="1.10.10.10">
    <property type="entry name" value="Winged helix-like DNA-binding domain superfamily/Winged helix DNA-binding domain"/>
    <property type="match status" value="1"/>
</dbReference>
<dbReference type="EMBL" id="CP129683">
    <property type="protein sequence ID" value="XDS50596.1"/>
    <property type="molecule type" value="Genomic_DNA"/>
</dbReference>
<evidence type="ECO:0000313" key="3">
    <source>
        <dbReference type="EMBL" id="XDS49376.1"/>
    </source>
</evidence>
<comment type="similarity">
    <text evidence="1">Belongs to the ROK (NagC/XylR) family.</text>
</comment>
<dbReference type="KEGG" id="bfk:QN062_09495"/>
<dbReference type="InterPro" id="IPR036388">
    <property type="entry name" value="WH-like_DNA-bd_sf"/>
</dbReference>
<dbReference type="InterPro" id="IPR049874">
    <property type="entry name" value="ROK_cs"/>
</dbReference>
<evidence type="ECO:0000256" key="1">
    <source>
        <dbReference type="ARBA" id="ARBA00006479"/>
    </source>
</evidence>
<sequence>MAQNFPVLIDAQGPRRGSRAHRLASAAPADVRLRNRTAIMRALYPNNSHSRAELAKLTGMSKVSTSDVVADLIEDGLLVEGAYRTPHGPGKPSQLLQFNVSAGNVVSIDLSDVTRIRGVVVDLAGKVMHRVEIELSHAKCLDATEVTKLCQRLVDMCEEKVIGIAIATPGTVNDDGLILEAPNLGWVDMDFVERLRGVADCPVVVTNDADAAVFAEDYFGDGFSDMILVQIADGVGAGLLIDNNVVRGKGFTAGEIGHVVMSDGTRPCVCGKIGCLETIVSAPILDKAIEEHPDDSERIIARAGKELGRALAMPVALTNITHVVFSGVPRLVNQTMVDAAQSTIDLLTRSRFLDAVQVQISTIGEDAAMLGAAGMVLRRVLAVM</sequence>
<protein>
    <submittedName>
        <fullName evidence="3">ROK family transcriptional regulator</fullName>
    </submittedName>
</protein>
<dbReference type="InterPro" id="IPR036390">
    <property type="entry name" value="WH_DNA-bd_sf"/>
</dbReference>
<dbReference type="RefSeq" id="WP_369341559.1">
    <property type="nucleotide sequence ID" value="NZ_CP129675.1"/>
</dbReference>
<dbReference type="InterPro" id="IPR043129">
    <property type="entry name" value="ATPase_NBD"/>
</dbReference>
<evidence type="ECO:0000313" key="4">
    <source>
        <dbReference type="EMBL" id="XDS50596.1"/>
    </source>
</evidence>
<dbReference type="Gene3D" id="3.30.420.40">
    <property type="match status" value="2"/>
</dbReference>
<dbReference type="SUPFAM" id="SSF53067">
    <property type="entry name" value="Actin-like ATPase domain"/>
    <property type="match status" value="1"/>
</dbReference>
<accession>A0AB39UKJ2</accession>
<dbReference type="EMBL" id="CP129682">
    <property type="protein sequence ID" value="XDS49376.1"/>
    <property type="molecule type" value="Genomic_DNA"/>
</dbReference>
<reference evidence="3" key="1">
    <citation type="submission" date="2023-07" db="EMBL/GenBank/DDBJ databases">
        <title>Bifidobacterium aquikefiriaerophilum sp. nov. and Bifidobacterium eccum sp. nov., isolated from water kefir.</title>
        <authorList>
            <person name="Breselge S."/>
            <person name="Bellassi P."/>
            <person name="Barcenilla C."/>
            <person name="Alvarez-Ordonez A."/>
            <person name="Morelli L."/>
            <person name="Cotter P.D."/>
        </authorList>
    </citation>
    <scope>NUCLEOTIDE SEQUENCE</scope>
    <source>
        <strain evidence="4">WK012_4_13</strain>
        <strain evidence="3">WK013_4_14</strain>
        <strain evidence="2">WK048_4_13</strain>
    </source>
</reference>
<evidence type="ECO:0000313" key="2">
    <source>
        <dbReference type="EMBL" id="XDS45842.1"/>
    </source>
</evidence>
<dbReference type="SUPFAM" id="SSF46785">
    <property type="entry name" value="Winged helix' DNA-binding domain"/>
    <property type="match status" value="1"/>
</dbReference>
<dbReference type="InterPro" id="IPR000600">
    <property type="entry name" value="ROK"/>
</dbReference>
<dbReference type="PROSITE" id="PS01125">
    <property type="entry name" value="ROK"/>
    <property type="match status" value="1"/>
</dbReference>
<gene>
    <name evidence="4" type="ORF">QN062_09495</name>
    <name evidence="3" type="ORF">QN216_03700</name>
    <name evidence="2" type="ORF">QN217_06745</name>
</gene>
<organism evidence="3">
    <name type="scientific">Bifidobacterium fermentum</name>
    <dbReference type="NCBI Taxonomy" id="3059035"/>
    <lineage>
        <taxon>Bacteria</taxon>
        <taxon>Bacillati</taxon>
        <taxon>Actinomycetota</taxon>
        <taxon>Actinomycetes</taxon>
        <taxon>Bifidobacteriales</taxon>
        <taxon>Bifidobacteriaceae</taxon>
        <taxon>Bifidobacterium</taxon>
    </lineage>
</organism>
<dbReference type="AlphaFoldDB" id="A0AB39UKJ2"/>
<dbReference type="PANTHER" id="PTHR18964">
    <property type="entry name" value="ROK (REPRESSOR, ORF, KINASE) FAMILY"/>
    <property type="match status" value="1"/>
</dbReference>
<dbReference type="Pfam" id="PF00480">
    <property type="entry name" value="ROK"/>
    <property type="match status" value="1"/>
</dbReference>
<dbReference type="EMBL" id="CP129675">
    <property type="protein sequence ID" value="XDS45842.1"/>
    <property type="molecule type" value="Genomic_DNA"/>
</dbReference>
<proteinExistence type="inferred from homology"/>